<proteinExistence type="inferred from homology"/>
<comment type="similarity">
    <text evidence="1">Belongs to the SIP oxidoreductase family.</text>
</comment>
<dbReference type="InterPro" id="IPR039261">
    <property type="entry name" value="FNR_nucleotide-bd"/>
</dbReference>
<feature type="region of interest" description="Disordered" evidence="2">
    <location>
        <begin position="1"/>
        <end position="24"/>
    </location>
</feature>
<dbReference type="Pfam" id="PF04954">
    <property type="entry name" value="SIP"/>
    <property type="match status" value="1"/>
</dbReference>
<dbReference type="GO" id="GO:0016491">
    <property type="term" value="F:oxidoreductase activity"/>
    <property type="evidence" value="ECO:0007669"/>
    <property type="project" value="InterPro"/>
</dbReference>
<evidence type="ECO:0000259" key="3">
    <source>
        <dbReference type="PROSITE" id="PS51384"/>
    </source>
</evidence>
<keyword evidence="5" id="KW-1185">Reference proteome</keyword>
<evidence type="ECO:0000256" key="1">
    <source>
        <dbReference type="ARBA" id="ARBA00035644"/>
    </source>
</evidence>
<dbReference type="HOGENOM" id="CLU_040923_5_0_5"/>
<dbReference type="PANTHER" id="PTHR30157">
    <property type="entry name" value="FERRIC REDUCTASE, NADPH-DEPENDENT"/>
    <property type="match status" value="1"/>
</dbReference>
<protein>
    <submittedName>
        <fullName evidence="4">Siderophore-interacting protein</fullName>
    </submittedName>
</protein>
<organism evidence="4 5">
    <name type="scientific">Ketogulonicigenium vulgare (strain WSH-001)</name>
    <dbReference type="NCBI Taxonomy" id="759362"/>
    <lineage>
        <taxon>Bacteria</taxon>
        <taxon>Pseudomonadati</taxon>
        <taxon>Pseudomonadota</taxon>
        <taxon>Alphaproteobacteria</taxon>
        <taxon>Rhodobacterales</taxon>
        <taxon>Roseobacteraceae</taxon>
        <taxon>Ketogulonicigenium</taxon>
    </lineage>
</organism>
<evidence type="ECO:0000313" key="4">
    <source>
        <dbReference type="EMBL" id="AEM40607.1"/>
    </source>
</evidence>
<evidence type="ECO:0000256" key="2">
    <source>
        <dbReference type="SAM" id="MobiDB-lite"/>
    </source>
</evidence>
<sequence length="291" mass="31419">MTGYEAKMAADKRDSVEDRNDTLSKADHMRGLERLQMQVRTITRPNAIMLRVTGTIQSQDTAAWAVPNVAVRLEVASPEGIRPTSRVYTIRRFNAASGTVVIDFVDHDGSSPAMDWLRAAQPGARIWLTGPRPHFLPAHLSGHRAVVLADDTAIPALEPILAIWPAGAPGLLIVETADPAAFTALNIPAGVEARMIPLQGAAGTTGTLAAAFAAITDPQITLWAAGERAEMRTIRQHAQALGLPRDLIRVEGYWKHGVSSSEIDRARLAHYEKLRAAGGGLIDIDFAEETF</sequence>
<dbReference type="PANTHER" id="PTHR30157:SF0">
    <property type="entry name" value="NADPH-DEPENDENT FERRIC-CHELATE REDUCTASE"/>
    <property type="match status" value="1"/>
</dbReference>
<dbReference type="Gene3D" id="2.40.30.10">
    <property type="entry name" value="Translation factors"/>
    <property type="match status" value="1"/>
</dbReference>
<dbReference type="CDD" id="cd06193">
    <property type="entry name" value="siderophore_interacting"/>
    <property type="match status" value="1"/>
</dbReference>
<evidence type="ECO:0000313" key="5">
    <source>
        <dbReference type="Proteomes" id="UP000000692"/>
    </source>
</evidence>
<name>F9Y4Q0_KETVW</name>
<dbReference type="EMBL" id="CP002018">
    <property type="protein sequence ID" value="AEM40607.1"/>
    <property type="molecule type" value="Genomic_DNA"/>
</dbReference>
<dbReference type="KEGG" id="kvl:KVU_0768"/>
<feature type="domain" description="FAD-binding FR-type" evidence="3">
    <location>
        <begin position="29"/>
        <end position="138"/>
    </location>
</feature>
<dbReference type="InterPro" id="IPR017927">
    <property type="entry name" value="FAD-bd_FR_type"/>
</dbReference>
<dbReference type="Proteomes" id="UP000000692">
    <property type="component" value="Chromosome"/>
</dbReference>
<accession>F9Y4Q0</accession>
<dbReference type="Gene3D" id="3.40.50.80">
    <property type="entry name" value="Nucleotide-binding domain of ferredoxin-NADP reductase (FNR) module"/>
    <property type="match status" value="1"/>
</dbReference>
<dbReference type="eggNOG" id="COG2375">
    <property type="taxonomic scope" value="Bacteria"/>
</dbReference>
<dbReference type="Pfam" id="PF08021">
    <property type="entry name" value="FAD_binding_9"/>
    <property type="match status" value="1"/>
</dbReference>
<dbReference type="PROSITE" id="PS51384">
    <property type="entry name" value="FAD_FR"/>
    <property type="match status" value="1"/>
</dbReference>
<dbReference type="InterPro" id="IPR039374">
    <property type="entry name" value="SIP_fam"/>
</dbReference>
<dbReference type="InterPro" id="IPR007037">
    <property type="entry name" value="SIP_rossman_dom"/>
</dbReference>
<dbReference type="AlphaFoldDB" id="F9Y4Q0"/>
<reference evidence="4 5" key="1">
    <citation type="journal article" date="2011" name="J. Bacteriol.">
        <title>Complete genome sequence of the industrial strain Ketogulonicigenium vulgare WSH-001.</title>
        <authorList>
            <person name="Liu L."/>
            <person name="Li Y."/>
            <person name="Zhang J."/>
            <person name="Zhou Z."/>
            <person name="Liu J."/>
            <person name="Li X."/>
            <person name="Zhou J."/>
            <person name="Du G."/>
            <person name="Wang L."/>
            <person name="Chen J."/>
        </authorList>
    </citation>
    <scope>NUCLEOTIDE SEQUENCE [LARGE SCALE GENOMIC DNA]</scope>
    <source>
        <strain evidence="4 5">WSH-001</strain>
    </source>
</reference>
<dbReference type="OrthoDB" id="9814826at2"/>
<feature type="compositionally biased region" description="Basic and acidic residues" evidence="2">
    <location>
        <begin position="8"/>
        <end position="24"/>
    </location>
</feature>
<gene>
    <name evidence="4" type="primary">bauF</name>
    <name evidence="4" type="ordered locus">KVU_0768</name>
</gene>
<dbReference type="InterPro" id="IPR013113">
    <property type="entry name" value="SIP_FAD-bd"/>
</dbReference>